<evidence type="ECO:0000256" key="5">
    <source>
        <dbReference type="ARBA" id="ARBA00023004"/>
    </source>
</evidence>
<dbReference type="GO" id="GO:0016491">
    <property type="term" value="F:oxidoreductase activity"/>
    <property type="evidence" value="ECO:0007669"/>
    <property type="project" value="InterPro"/>
</dbReference>
<dbReference type="InterPro" id="IPR007197">
    <property type="entry name" value="rSAM"/>
</dbReference>
<dbReference type="InterPro" id="IPR058240">
    <property type="entry name" value="rSAM_sf"/>
</dbReference>
<protein>
    <submittedName>
        <fullName evidence="8">Arylsulfatase regulator (Fe-S oxidoreductase)</fullName>
    </submittedName>
</protein>
<dbReference type="Pfam" id="PF04055">
    <property type="entry name" value="Radical_SAM"/>
    <property type="match status" value="1"/>
</dbReference>
<dbReference type="InterPro" id="IPR000385">
    <property type="entry name" value="MoaA_NifB_PqqE_Fe-S-bd_CS"/>
</dbReference>
<dbReference type="InterPro" id="IPR013785">
    <property type="entry name" value="Aldolase_TIM"/>
</dbReference>
<dbReference type="GO" id="GO:0046872">
    <property type="term" value="F:metal ion binding"/>
    <property type="evidence" value="ECO:0007669"/>
    <property type="project" value="UniProtKB-KW"/>
</dbReference>
<dbReference type="InterPro" id="IPR023867">
    <property type="entry name" value="Sulphatase_maturase_rSAM"/>
</dbReference>
<keyword evidence="6" id="KW-0411">Iron-sulfur</keyword>
<dbReference type="SFLD" id="SFLDG01067">
    <property type="entry name" value="SPASM/twitch_domain_containing"/>
    <property type="match status" value="1"/>
</dbReference>
<dbReference type="PANTHER" id="PTHR43273">
    <property type="entry name" value="ANAEROBIC SULFATASE-MATURATING ENZYME HOMOLOG ASLB-RELATED"/>
    <property type="match status" value="1"/>
</dbReference>
<keyword evidence="4" id="KW-0479">Metal-binding</keyword>
<organism evidence="8 9">
    <name type="scientific">Thermococcus onnurineus (strain NA1)</name>
    <dbReference type="NCBI Taxonomy" id="523850"/>
    <lineage>
        <taxon>Archaea</taxon>
        <taxon>Methanobacteriati</taxon>
        <taxon>Methanobacteriota</taxon>
        <taxon>Thermococci</taxon>
        <taxon>Thermococcales</taxon>
        <taxon>Thermococcaceae</taxon>
        <taxon>Thermococcus</taxon>
    </lineage>
</organism>
<dbReference type="PROSITE" id="PS01305">
    <property type="entry name" value="MOAA_NIFB_PQQE"/>
    <property type="match status" value="1"/>
</dbReference>
<evidence type="ECO:0000313" key="8">
    <source>
        <dbReference type="EMBL" id="ACJ17102.1"/>
    </source>
</evidence>
<dbReference type="PANTHER" id="PTHR43273:SF8">
    <property type="entry name" value="RADICAL SAM DOMAIN PROTEIN"/>
    <property type="match status" value="1"/>
</dbReference>
<dbReference type="CDD" id="cd01335">
    <property type="entry name" value="Radical_SAM"/>
    <property type="match status" value="1"/>
</dbReference>
<evidence type="ECO:0000256" key="6">
    <source>
        <dbReference type="ARBA" id="ARBA00023014"/>
    </source>
</evidence>
<evidence type="ECO:0000256" key="4">
    <source>
        <dbReference type="ARBA" id="ARBA00022723"/>
    </source>
</evidence>
<evidence type="ECO:0000256" key="1">
    <source>
        <dbReference type="ARBA" id="ARBA00001966"/>
    </source>
</evidence>
<dbReference type="SFLD" id="SFLDS00029">
    <property type="entry name" value="Radical_SAM"/>
    <property type="match status" value="1"/>
</dbReference>
<proteinExistence type="predicted"/>
<dbReference type="PATRIC" id="fig|523850.10.peg.1626"/>
<sequence>MDIDDTNRDLNCIKSEIAGFPKFFVIHESSGYVVEVEPETYSGLQKIKEGEGNKLTSEERAKLRELQNYLNQLPPLNLEYNEDYGFLLGGSINVSQACNFSCVYCYANKGTYTLEKPKLMDKETIRKAIDFLFEKSPYGVSIVFFGGEPLLNFPAIKEGVLYAEQKARETKKPVFFNVTTNGYLLTPEVAEFVLNHPFNVIVSMDGPKEIHDHNRPFADNSPTYNVVAKNLKHLVEEAKKRGKLHKISVRATVLPEQLNRVYDIYHHIKTEFGVLNVGVELATLSDSVVTKGHIDTYLERR</sequence>
<dbReference type="AlphaFoldDB" id="B6YUB7"/>
<name>B6YUB7_THEON</name>
<keyword evidence="9" id="KW-1185">Reference proteome</keyword>
<dbReference type="SUPFAM" id="SSF102114">
    <property type="entry name" value="Radical SAM enzymes"/>
    <property type="match status" value="1"/>
</dbReference>
<dbReference type="GO" id="GO:0051539">
    <property type="term" value="F:4 iron, 4 sulfur cluster binding"/>
    <property type="evidence" value="ECO:0007669"/>
    <property type="project" value="UniProtKB-KW"/>
</dbReference>
<dbReference type="EMBL" id="CP000855">
    <property type="protein sequence ID" value="ACJ17102.1"/>
    <property type="molecule type" value="Genomic_DNA"/>
</dbReference>
<dbReference type="Proteomes" id="UP000002727">
    <property type="component" value="Chromosome"/>
</dbReference>
<dbReference type="PROSITE" id="PS51918">
    <property type="entry name" value="RADICAL_SAM"/>
    <property type="match status" value="1"/>
</dbReference>
<accession>B6YUB7</accession>
<dbReference type="STRING" id="523850.TON_1612"/>
<feature type="domain" description="Radical SAM core" evidence="7">
    <location>
        <begin position="84"/>
        <end position="301"/>
    </location>
</feature>
<dbReference type="Gene3D" id="3.20.20.70">
    <property type="entry name" value="Aldolase class I"/>
    <property type="match status" value="1"/>
</dbReference>
<evidence type="ECO:0000256" key="3">
    <source>
        <dbReference type="ARBA" id="ARBA00022691"/>
    </source>
</evidence>
<keyword evidence="5" id="KW-0408">Iron</keyword>
<keyword evidence="3" id="KW-0949">S-adenosyl-L-methionine</keyword>
<dbReference type="KEGG" id="ton:TON_1612"/>
<evidence type="ECO:0000313" key="9">
    <source>
        <dbReference type="Proteomes" id="UP000002727"/>
    </source>
</evidence>
<keyword evidence="2" id="KW-0004">4Fe-4S</keyword>
<reference evidence="8 9" key="1">
    <citation type="journal article" date="2008" name="J. Bacteriol.">
        <title>The complete genome sequence of Thermococcus onnurineus NA1 reveals a mixed heterotrophic and carboxydotrophic metabolism.</title>
        <authorList>
            <person name="Lee H.S."/>
            <person name="Kang S.G."/>
            <person name="Bae S.S."/>
            <person name="Lim J.K."/>
            <person name="Cho Y."/>
            <person name="Kim Y.J."/>
            <person name="Jeon J.H."/>
            <person name="Cha S.S."/>
            <person name="Kwon K.K."/>
            <person name="Kim H.T."/>
            <person name="Park C.J."/>
            <person name="Lee H.W."/>
            <person name="Kim S.I."/>
            <person name="Chun J."/>
            <person name="Colwell R.R."/>
            <person name="Kim S.J."/>
            <person name="Lee J.H."/>
        </authorList>
    </citation>
    <scope>NUCLEOTIDE SEQUENCE [LARGE SCALE GENOMIC DNA]</scope>
    <source>
        <strain evidence="8 9">NA1</strain>
    </source>
</reference>
<evidence type="ECO:0000259" key="7">
    <source>
        <dbReference type="PROSITE" id="PS51918"/>
    </source>
</evidence>
<dbReference type="HOGENOM" id="CLU_923237_0_0_2"/>
<gene>
    <name evidence="8" type="ordered locus">TON_1612</name>
</gene>
<comment type="cofactor">
    <cofactor evidence="1">
        <name>[4Fe-4S] cluster</name>
        <dbReference type="ChEBI" id="CHEBI:49883"/>
    </cofactor>
</comment>
<dbReference type="eggNOG" id="arCOG00945">
    <property type="taxonomic scope" value="Archaea"/>
</dbReference>
<evidence type="ECO:0000256" key="2">
    <source>
        <dbReference type="ARBA" id="ARBA00022485"/>
    </source>
</evidence>
<dbReference type="SFLD" id="SFLDG01386">
    <property type="entry name" value="main_SPASM_domain-containing"/>
    <property type="match status" value="1"/>
</dbReference>
<dbReference type="SFLD" id="SFLDG01384">
    <property type="entry name" value="thioether_bond_formation_requi"/>
    <property type="match status" value="1"/>
</dbReference>